<protein>
    <recommendedName>
        <fullName evidence="3">Thioredoxin domain-containing protein</fullName>
    </recommendedName>
</protein>
<accession>A0A1F6G5G3</accession>
<dbReference type="STRING" id="1798533.A2609_01565"/>
<gene>
    <name evidence="1" type="ORF">A2609_01565</name>
</gene>
<dbReference type="InterPro" id="IPR036249">
    <property type="entry name" value="Thioredoxin-like_sf"/>
</dbReference>
<proteinExistence type="predicted"/>
<organism evidence="1 2">
    <name type="scientific">Candidatus Kaiserbacteria bacterium RIFOXYD1_FULL_47_14</name>
    <dbReference type="NCBI Taxonomy" id="1798533"/>
    <lineage>
        <taxon>Bacteria</taxon>
        <taxon>Candidatus Kaiseribacteriota</taxon>
    </lineage>
</organism>
<evidence type="ECO:0008006" key="3">
    <source>
        <dbReference type="Google" id="ProtNLM"/>
    </source>
</evidence>
<reference evidence="1 2" key="1">
    <citation type="journal article" date="2016" name="Nat. Commun.">
        <title>Thousands of microbial genomes shed light on interconnected biogeochemical processes in an aquifer system.</title>
        <authorList>
            <person name="Anantharaman K."/>
            <person name="Brown C.T."/>
            <person name="Hug L.A."/>
            <person name="Sharon I."/>
            <person name="Castelle C.J."/>
            <person name="Probst A.J."/>
            <person name="Thomas B.C."/>
            <person name="Singh A."/>
            <person name="Wilkins M.J."/>
            <person name="Karaoz U."/>
            <person name="Brodie E.L."/>
            <person name="Williams K.H."/>
            <person name="Hubbard S.S."/>
            <person name="Banfield J.F."/>
        </authorList>
    </citation>
    <scope>NUCLEOTIDE SEQUENCE [LARGE SCALE GENOMIC DNA]</scope>
</reference>
<evidence type="ECO:0000313" key="2">
    <source>
        <dbReference type="Proteomes" id="UP000176867"/>
    </source>
</evidence>
<dbReference type="SUPFAM" id="SSF52833">
    <property type="entry name" value="Thioredoxin-like"/>
    <property type="match status" value="1"/>
</dbReference>
<name>A0A1F6G5G3_9BACT</name>
<evidence type="ECO:0000313" key="1">
    <source>
        <dbReference type="EMBL" id="OGG93360.1"/>
    </source>
</evidence>
<dbReference type="Proteomes" id="UP000176867">
    <property type="component" value="Unassembled WGS sequence"/>
</dbReference>
<dbReference type="EMBL" id="MFMU01000009">
    <property type="protein sequence ID" value="OGG93360.1"/>
    <property type="molecule type" value="Genomic_DNA"/>
</dbReference>
<comment type="caution">
    <text evidence="1">The sequence shown here is derived from an EMBL/GenBank/DDBJ whole genome shotgun (WGS) entry which is preliminary data.</text>
</comment>
<dbReference type="AlphaFoldDB" id="A0A1F6G5G3"/>
<sequence length="232" mass="25103">MSFFARNALIALGITVAIAGTVAYTVNYLNRARITELVAIENQLSIDTLSLETQFSLLETAPCDSVASSSVLTNELADLGDRLAYAEAQLGKNNVQVMQLKKQYSLLEIRDYLITKKLAAACGAKPVTVLYFYSNSGDCSDCDKAGYALSYLNTTYPALRVYSFDYNLELGALKTFITVNKVQRALPAFVVNGKHLYGFTSLEDLEKIFPKGALASTTATGSTSSPQASSKP</sequence>